<gene>
    <name evidence="8" type="ORF">AKJ09_04145</name>
</gene>
<dbReference type="AlphaFoldDB" id="A0A0K1PVS1"/>
<dbReference type="Proteomes" id="UP000064967">
    <property type="component" value="Chromosome"/>
</dbReference>
<dbReference type="PROSITE" id="PS50011">
    <property type="entry name" value="PROTEIN_KINASE_DOM"/>
    <property type="match status" value="1"/>
</dbReference>
<keyword evidence="2" id="KW-0547">Nucleotide-binding</keyword>
<dbReference type="KEGG" id="llu:AKJ09_04145"/>
<proteinExistence type="predicted"/>
<keyword evidence="3 8" id="KW-0418">Kinase</keyword>
<dbReference type="InterPro" id="IPR008266">
    <property type="entry name" value="Tyr_kinase_AS"/>
</dbReference>
<dbReference type="Pfam" id="PF00069">
    <property type="entry name" value="Pkinase"/>
    <property type="match status" value="1"/>
</dbReference>
<keyword evidence="6" id="KW-1133">Transmembrane helix</keyword>
<keyword evidence="8" id="KW-0723">Serine/threonine-protein kinase</keyword>
<dbReference type="Gene3D" id="3.30.200.20">
    <property type="entry name" value="Phosphorylase Kinase, domain 1"/>
    <property type="match status" value="1"/>
</dbReference>
<feature type="compositionally biased region" description="Basic and acidic residues" evidence="5">
    <location>
        <begin position="352"/>
        <end position="370"/>
    </location>
</feature>
<keyword evidence="6" id="KW-0812">Transmembrane</keyword>
<dbReference type="OrthoDB" id="9801841at2"/>
<dbReference type="Gene3D" id="1.10.510.10">
    <property type="entry name" value="Transferase(Phosphotransferase) domain 1"/>
    <property type="match status" value="1"/>
</dbReference>
<keyword evidence="9" id="KW-1185">Reference proteome</keyword>
<evidence type="ECO:0000256" key="2">
    <source>
        <dbReference type="ARBA" id="ARBA00022741"/>
    </source>
</evidence>
<feature type="transmembrane region" description="Helical" evidence="6">
    <location>
        <begin position="389"/>
        <end position="410"/>
    </location>
</feature>
<dbReference type="PANTHER" id="PTHR43289:SF6">
    <property type="entry name" value="SERINE_THREONINE-PROTEIN KINASE NEKL-3"/>
    <property type="match status" value="1"/>
</dbReference>
<feature type="region of interest" description="Disordered" evidence="5">
    <location>
        <begin position="331"/>
        <end position="383"/>
    </location>
</feature>
<feature type="compositionally biased region" description="Low complexity" evidence="5">
    <location>
        <begin position="420"/>
        <end position="481"/>
    </location>
</feature>
<dbReference type="RefSeq" id="WP_146648607.1">
    <property type="nucleotide sequence ID" value="NZ_CP012333.1"/>
</dbReference>
<sequence length="498" mass="52479">MSADRAPSLSSLETSKSDQIRVVGRYALHREIASGGMATVHLGRLLGPVGFSRTVAIKRLHAQFAREPEFVSMFLDEARLAARIRHPNVASTLDVVAADGEIFLVMEYIQGEALSNLLRAAKNRGERIPPRVAASIVVGCLHGLHAAHEARDEHGAPLDIVHRDVSPQNMLVGVDGLPHLLDFGIARAAGRLVTTREGQIKGKFAYMAPEQLHGERATRKSDLFGAGVVLWETLTSQRLFDGETTAAILERVLFAEIPSARSLNPDLPESIDSLLRKALARAPAERFSTAREMALALEETLGVASPTEVSAWLDKAARDSLAARSAVLAEVESSSTPVPEPQASPSPPPKALPERVTSERVVEATERRAPPAEAVLDAPRPPPMARSGFRVAMTMSVGIVIGVLAAIFALRSHASAKSQAATSSTPTVPSSSPSVTVQASPVASASTDVPAAPSVSASSASSAPSPRASAPPAQRAPRAAPRGTTTPKGLMGLPSDRE</sequence>
<evidence type="ECO:0000313" key="9">
    <source>
        <dbReference type="Proteomes" id="UP000064967"/>
    </source>
</evidence>
<dbReference type="InterPro" id="IPR011009">
    <property type="entry name" value="Kinase-like_dom_sf"/>
</dbReference>
<keyword evidence="6" id="KW-0472">Membrane</keyword>
<evidence type="ECO:0000256" key="3">
    <source>
        <dbReference type="ARBA" id="ARBA00022777"/>
    </source>
</evidence>
<dbReference type="GO" id="GO:0005524">
    <property type="term" value="F:ATP binding"/>
    <property type="evidence" value="ECO:0007669"/>
    <property type="project" value="UniProtKB-KW"/>
</dbReference>
<organism evidence="8 9">
    <name type="scientific">Labilithrix luteola</name>
    <dbReference type="NCBI Taxonomy" id="1391654"/>
    <lineage>
        <taxon>Bacteria</taxon>
        <taxon>Pseudomonadati</taxon>
        <taxon>Myxococcota</taxon>
        <taxon>Polyangia</taxon>
        <taxon>Polyangiales</taxon>
        <taxon>Labilitrichaceae</taxon>
        <taxon>Labilithrix</taxon>
    </lineage>
</organism>
<protein>
    <submittedName>
        <fullName evidence="8">Serine/threonine protein kinase</fullName>
    </submittedName>
</protein>
<dbReference type="InterPro" id="IPR000719">
    <property type="entry name" value="Prot_kinase_dom"/>
</dbReference>
<dbReference type="PROSITE" id="PS00109">
    <property type="entry name" value="PROTEIN_KINASE_TYR"/>
    <property type="match status" value="1"/>
</dbReference>
<name>A0A0K1PVS1_9BACT</name>
<dbReference type="EMBL" id="CP012333">
    <property type="protein sequence ID" value="AKU97481.1"/>
    <property type="molecule type" value="Genomic_DNA"/>
</dbReference>
<evidence type="ECO:0000313" key="8">
    <source>
        <dbReference type="EMBL" id="AKU97481.1"/>
    </source>
</evidence>
<evidence type="ECO:0000256" key="4">
    <source>
        <dbReference type="ARBA" id="ARBA00022840"/>
    </source>
</evidence>
<keyword evidence="4" id="KW-0067">ATP-binding</keyword>
<feature type="region of interest" description="Disordered" evidence="5">
    <location>
        <begin position="420"/>
        <end position="498"/>
    </location>
</feature>
<evidence type="ECO:0000259" key="7">
    <source>
        <dbReference type="PROSITE" id="PS50011"/>
    </source>
</evidence>
<dbReference type="PANTHER" id="PTHR43289">
    <property type="entry name" value="MITOGEN-ACTIVATED PROTEIN KINASE KINASE KINASE 20-RELATED"/>
    <property type="match status" value="1"/>
</dbReference>
<feature type="domain" description="Protein kinase" evidence="7">
    <location>
        <begin position="26"/>
        <end position="301"/>
    </location>
</feature>
<dbReference type="GO" id="GO:0004674">
    <property type="term" value="F:protein serine/threonine kinase activity"/>
    <property type="evidence" value="ECO:0007669"/>
    <property type="project" value="UniProtKB-KW"/>
</dbReference>
<feature type="compositionally biased region" description="Pro residues" evidence="5">
    <location>
        <begin position="338"/>
        <end position="351"/>
    </location>
</feature>
<evidence type="ECO:0000256" key="5">
    <source>
        <dbReference type="SAM" id="MobiDB-lite"/>
    </source>
</evidence>
<reference evidence="8 9" key="1">
    <citation type="submission" date="2015-08" db="EMBL/GenBank/DDBJ databases">
        <authorList>
            <person name="Babu N.S."/>
            <person name="Beckwith C.J."/>
            <person name="Beseler K.G."/>
            <person name="Brison A."/>
            <person name="Carone J.V."/>
            <person name="Caskin T.P."/>
            <person name="Diamond M."/>
            <person name="Durham M.E."/>
            <person name="Foxe J.M."/>
            <person name="Go M."/>
            <person name="Henderson B.A."/>
            <person name="Jones I.B."/>
            <person name="McGettigan J.A."/>
            <person name="Micheletti S.J."/>
            <person name="Nasrallah M.E."/>
            <person name="Ortiz D."/>
            <person name="Piller C.R."/>
            <person name="Privatt S.R."/>
            <person name="Schneider S.L."/>
            <person name="Sharp S."/>
            <person name="Smith T.C."/>
            <person name="Stanton J.D."/>
            <person name="Ullery H.E."/>
            <person name="Wilson R.J."/>
            <person name="Serrano M.G."/>
            <person name="Buck G."/>
            <person name="Lee V."/>
            <person name="Wang Y."/>
            <person name="Carvalho R."/>
            <person name="Voegtly L."/>
            <person name="Shi R."/>
            <person name="Duckworth R."/>
            <person name="Johnson A."/>
            <person name="Loviza R."/>
            <person name="Walstead R."/>
            <person name="Shah Z."/>
            <person name="Kiflezghi M."/>
            <person name="Wade K."/>
            <person name="Ball S.L."/>
            <person name="Bradley K.W."/>
            <person name="Asai D.J."/>
            <person name="Bowman C.A."/>
            <person name="Russell D.A."/>
            <person name="Pope W.H."/>
            <person name="Jacobs-Sera D."/>
            <person name="Hendrix R.W."/>
            <person name="Hatfull G.F."/>
        </authorList>
    </citation>
    <scope>NUCLEOTIDE SEQUENCE [LARGE SCALE GENOMIC DNA]</scope>
    <source>
        <strain evidence="8 9">DSM 27648</strain>
    </source>
</reference>
<dbReference type="SUPFAM" id="SSF56112">
    <property type="entry name" value="Protein kinase-like (PK-like)"/>
    <property type="match status" value="1"/>
</dbReference>
<keyword evidence="1" id="KW-0808">Transferase</keyword>
<dbReference type="CDD" id="cd14014">
    <property type="entry name" value="STKc_PknB_like"/>
    <property type="match status" value="1"/>
</dbReference>
<evidence type="ECO:0000256" key="6">
    <source>
        <dbReference type="SAM" id="Phobius"/>
    </source>
</evidence>
<evidence type="ECO:0000256" key="1">
    <source>
        <dbReference type="ARBA" id="ARBA00022679"/>
    </source>
</evidence>
<accession>A0A0K1PVS1</accession>
<dbReference type="STRING" id="1391654.AKJ09_04145"/>